<keyword evidence="3" id="KW-1185">Reference proteome</keyword>
<gene>
    <name evidence="2" type="ORF">CEUSTIGMA_g7104.t1</name>
</gene>
<feature type="region of interest" description="Disordered" evidence="1">
    <location>
        <begin position="102"/>
        <end position="167"/>
    </location>
</feature>
<feature type="compositionally biased region" description="Polar residues" evidence="1">
    <location>
        <begin position="102"/>
        <end position="129"/>
    </location>
</feature>
<accession>A0A250X9A3</accession>
<evidence type="ECO:0000313" key="2">
    <source>
        <dbReference type="EMBL" id="GAX79663.1"/>
    </source>
</evidence>
<proteinExistence type="predicted"/>
<dbReference type="AlphaFoldDB" id="A0A250X9A3"/>
<organism evidence="2 3">
    <name type="scientific">Chlamydomonas eustigma</name>
    <dbReference type="NCBI Taxonomy" id="1157962"/>
    <lineage>
        <taxon>Eukaryota</taxon>
        <taxon>Viridiplantae</taxon>
        <taxon>Chlorophyta</taxon>
        <taxon>core chlorophytes</taxon>
        <taxon>Chlorophyceae</taxon>
        <taxon>CS clade</taxon>
        <taxon>Chlamydomonadales</taxon>
        <taxon>Chlamydomonadaceae</taxon>
        <taxon>Chlamydomonas</taxon>
    </lineage>
</organism>
<feature type="region of interest" description="Disordered" evidence="1">
    <location>
        <begin position="368"/>
        <end position="440"/>
    </location>
</feature>
<dbReference type="EMBL" id="BEGY01000044">
    <property type="protein sequence ID" value="GAX79663.1"/>
    <property type="molecule type" value="Genomic_DNA"/>
</dbReference>
<comment type="caution">
    <text evidence="2">The sequence shown here is derived from an EMBL/GenBank/DDBJ whole genome shotgun (WGS) entry which is preliminary data.</text>
</comment>
<protein>
    <submittedName>
        <fullName evidence="2">Uncharacterized protein</fullName>
    </submittedName>
</protein>
<reference evidence="2 3" key="1">
    <citation type="submission" date="2017-08" db="EMBL/GenBank/DDBJ databases">
        <title>Acidophilic green algal genome provides insights into adaptation to an acidic environment.</title>
        <authorList>
            <person name="Hirooka S."/>
            <person name="Hirose Y."/>
            <person name="Kanesaki Y."/>
            <person name="Higuchi S."/>
            <person name="Fujiwara T."/>
            <person name="Onuma R."/>
            <person name="Era A."/>
            <person name="Ohbayashi R."/>
            <person name="Uzuka A."/>
            <person name="Nozaki H."/>
            <person name="Yoshikawa H."/>
            <person name="Miyagishima S.Y."/>
        </authorList>
    </citation>
    <scope>NUCLEOTIDE SEQUENCE [LARGE SCALE GENOMIC DNA]</scope>
    <source>
        <strain evidence="2 3">NIES-2499</strain>
    </source>
</reference>
<feature type="region of interest" description="Disordered" evidence="1">
    <location>
        <begin position="183"/>
        <end position="223"/>
    </location>
</feature>
<evidence type="ECO:0000256" key="1">
    <source>
        <dbReference type="SAM" id="MobiDB-lite"/>
    </source>
</evidence>
<dbReference type="Proteomes" id="UP000232323">
    <property type="component" value="Unassembled WGS sequence"/>
</dbReference>
<sequence length="440" mass="47920">MDPLVEIPKLKDSGIVEPEDTLLMMSDAHKERKGLLKFTPLQRWDAVVDAGWSNTFAMHSHLVQKHQNQLREEAKMVTRAKKLGEELRTKSETTLKVKEAMKNSSSWVSEVQGPSSLVETRQPQLSASVSLPPPPNTPTLTSDDLSPPTDTPTMTSDLQTPSVPSTLQAHAEDPTFFESAFKEPDADASFPPPSLVPSDEDSPLTLPTALAPPPSQPQQLPAVQPQGLPKTFEILPFTLPMHESSPNKNDVDTPVAHQIEKPIQVIKQKTIREEAVLSQVRPIVLRNVKGGSLSPLRLQASAQRTSRFSGSVLIETGPVPPQPQPTKSIVTLNFGGTASISKGLISGPPSSPTRRLNPLSNSLLDMKTQSTQPAGSLEEGVEPSPSPLRRRRRRRPVPEGTQSLDGSMDRFLPGDPQNASRSWSEQPMDYPVALHEASGT</sequence>
<name>A0A250X9A3_9CHLO</name>
<evidence type="ECO:0000313" key="3">
    <source>
        <dbReference type="Proteomes" id="UP000232323"/>
    </source>
</evidence>
<feature type="compositionally biased region" description="Low complexity" evidence="1">
    <location>
        <begin position="138"/>
        <end position="158"/>
    </location>
</feature>